<comment type="catalytic activity">
    <reaction evidence="1">
        <text>RNA(n) + a ribonucleoside 5'-triphosphate = RNA(n+1) + diphosphate</text>
        <dbReference type="Rhea" id="RHEA:21248"/>
        <dbReference type="Rhea" id="RHEA-COMP:14527"/>
        <dbReference type="Rhea" id="RHEA-COMP:17342"/>
        <dbReference type="ChEBI" id="CHEBI:33019"/>
        <dbReference type="ChEBI" id="CHEBI:61557"/>
        <dbReference type="ChEBI" id="CHEBI:140395"/>
        <dbReference type="EC" id="2.7.7.48"/>
    </reaction>
</comment>
<reference evidence="4" key="1">
    <citation type="submission" date="2022-11" db="UniProtKB">
        <authorList>
            <consortium name="WormBaseParasite"/>
        </authorList>
    </citation>
    <scope>IDENTIFICATION</scope>
</reference>
<dbReference type="GO" id="GO:0030422">
    <property type="term" value="P:siRNA processing"/>
    <property type="evidence" value="ECO:0007669"/>
    <property type="project" value="TreeGrafter"/>
</dbReference>
<proteinExistence type="inferred from homology"/>
<comment type="similarity">
    <text evidence="1">Belongs to the RdRP family.</text>
</comment>
<accession>A0A914ZE65</accession>
<sequence>MAGSDLDGDEFSIFWDPQLFLDRNEPAFDFTSTVTTAIKVQKDILTEQMINFFVSYVTQDSIGTIANAHLANSDLYGINSEHCHNIALKHNQAVDFPKNGQIPEDLTKKWERGLPPEKVERYPNFMNFKSASAYKSNRLLGELYNRAMEVGEIIRVEEIVYLDEKVEIDESVLMSNDHIYENVAQSAYDEYRTLVGGICENYGIRNEGQLFSGRFTDLKKRISDKDDDNMCTGFFGSICF</sequence>
<name>A0A914ZE65_9BILA</name>
<dbReference type="PANTHER" id="PTHR23079">
    <property type="entry name" value="RNA-DEPENDENT RNA POLYMERASE"/>
    <property type="match status" value="1"/>
</dbReference>
<dbReference type="InterPro" id="IPR007855">
    <property type="entry name" value="RDRP"/>
</dbReference>
<dbReference type="GO" id="GO:0003723">
    <property type="term" value="F:RNA binding"/>
    <property type="evidence" value="ECO:0007669"/>
    <property type="project" value="UniProtKB-KW"/>
</dbReference>
<evidence type="ECO:0000256" key="1">
    <source>
        <dbReference type="RuleBase" id="RU363098"/>
    </source>
</evidence>
<dbReference type="InterPro" id="IPR057596">
    <property type="entry name" value="RDRP_core"/>
</dbReference>
<dbReference type="Proteomes" id="UP000887577">
    <property type="component" value="Unplaced"/>
</dbReference>
<protein>
    <recommendedName>
        <fullName evidence="1">RNA-dependent RNA polymerase</fullName>
        <ecNumber evidence="1">2.7.7.48</ecNumber>
    </recommendedName>
</protein>
<evidence type="ECO:0000313" key="4">
    <source>
        <dbReference type="WBParaSite" id="PSU_v2.g9947.t1"/>
    </source>
</evidence>
<keyword evidence="1" id="KW-0694">RNA-binding</keyword>
<keyword evidence="3" id="KW-1185">Reference proteome</keyword>
<keyword evidence="1" id="KW-0548">Nucleotidyltransferase</keyword>
<dbReference type="PANTHER" id="PTHR23079:SF55">
    <property type="entry name" value="RNA-DIRECTED RNA POLYMERASE"/>
    <property type="match status" value="1"/>
</dbReference>
<dbReference type="Pfam" id="PF05183">
    <property type="entry name" value="RdRP"/>
    <property type="match status" value="1"/>
</dbReference>
<dbReference type="GO" id="GO:0003968">
    <property type="term" value="F:RNA-directed RNA polymerase activity"/>
    <property type="evidence" value="ECO:0007669"/>
    <property type="project" value="UniProtKB-KW"/>
</dbReference>
<evidence type="ECO:0000259" key="2">
    <source>
        <dbReference type="Pfam" id="PF05183"/>
    </source>
</evidence>
<feature type="domain" description="RDRP core" evidence="2">
    <location>
        <begin position="1"/>
        <end position="146"/>
    </location>
</feature>
<dbReference type="AlphaFoldDB" id="A0A914ZE65"/>
<dbReference type="EC" id="2.7.7.48" evidence="1"/>
<dbReference type="WBParaSite" id="PSU_v2.g9947.t1">
    <property type="protein sequence ID" value="PSU_v2.g9947.t1"/>
    <property type="gene ID" value="PSU_v2.g9947"/>
</dbReference>
<dbReference type="GO" id="GO:0031380">
    <property type="term" value="C:nuclear RNA-directed RNA polymerase complex"/>
    <property type="evidence" value="ECO:0007669"/>
    <property type="project" value="TreeGrafter"/>
</dbReference>
<organism evidence="3 4">
    <name type="scientific">Panagrolaimus superbus</name>
    <dbReference type="NCBI Taxonomy" id="310955"/>
    <lineage>
        <taxon>Eukaryota</taxon>
        <taxon>Metazoa</taxon>
        <taxon>Ecdysozoa</taxon>
        <taxon>Nematoda</taxon>
        <taxon>Chromadorea</taxon>
        <taxon>Rhabditida</taxon>
        <taxon>Tylenchina</taxon>
        <taxon>Panagrolaimomorpha</taxon>
        <taxon>Panagrolaimoidea</taxon>
        <taxon>Panagrolaimidae</taxon>
        <taxon>Panagrolaimus</taxon>
    </lineage>
</organism>
<keyword evidence="1" id="KW-0696">RNA-directed RNA polymerase</keyword>
<keyword evidence="1" id="KW-0808">Transferase</keyword>
<evidence type="ECO:0000313" key="3">
    <source>
        <dbReference type="Proteomes" id="UP000887577"/>
    </source>
</evidence>